<reference evidence="2" key="1">
    <citation type="journal article" date="2023" name="IMA Fungus">
        <title>Comparative genomic study of the Penicillium genus elucidates a diverse pangenome and 15 lateral gene transfer events.</title>
        <authorList>
            <person name="Petersen C."/>
            <person name="Sorensen T."/>
            <person name="Nielsen M.R."/>
            <person name="Sondergaard T.E."/>
            <person name="Sorensen J.L."/>
            <person name="Fitzpatrick D.A."/>
            <person name="Frisvad J.C."/>
            <person name="Nielsen K.L."/>
        </authorList>
    </citation>
    <scope>NUCLEOTIDE SEQUENCE</scope>
    <source>
        <strain evidence="2">IBT 15450</strain>
    </source>
</reference>
<proteinExistence type="predicted"/>
<sequence length="148" mass="16315">MSNQAVATLSKSSGKTIPADAYEPTGSSMDWEGRHGPTDVAEHFIDLSPFITTSDDDVLNNGAYMTRTSETEAPSAGYIMDLTEGSSRPSELPQLQLPVTELENRQMGITMDKQWLKPLHPPQQKWPALERLLVAILLPFLRGAYGKN</sequence>
<reference evidence="2" key="2">
    <citation type="submission" date="2023-01" db="EMBL/GenBank/DDBJ databases">
        <authorList>
            <person name="Petersen C."/>
        </authorList>
    </citation>
    <scope>NUCLEOTIDE SEQUENCE</scope>
    <source>
        <strain evidence="2">IBT 15450</strain>
    </source>
</reference>
<feature type="region of interest" description="Disordered" evidence="1">
    <location>
        <begin position="1"/>
        <end position="26"/>
    </location>
</feature>
<name>A0AAD6I1Z8_PENCN</name>
<organism evidence="2 3">
    <name type="scientific">Penicillium canescens</name>
    <dbReference type="NCBI Taxonomy" id="5083"/>
    <lineage>
        <taxon>Eukaryota</taxon>
        <taxon>Fungi</taxon>
        <taxon>Dikarya</taxon>
        <taxon>Ascomycota</taxon>
        <taxon>Pezizomycotina</taxon>
        <taxon>Eurotiomycetes</taxon>
        <taxon>Eurotiomycetidae</taxon>
        <taxon>Eurotiales</taxon>
        <taxon>Aspergillaceae</taxon>
        <taxon>Penicillium</taxon>
    </lineage>
</organism>
<dbReference type="AlphaFoldDB" id="A0AAD6I1Z8"/>
<accession>A0AAD6I1Z8</accession>
<gene>
    <name evidence="2" type="ORF">N7460_012261</name>
</gene>
<evidence type="ECO:0000313" key="3">
    <source>
        <dbReference type="Proteomes" id="UP001219568"/>
    </source>
</evidence>
<keyword evidence="3" id="KW-1185">Reference proteome</keyword>
<evidence type="ECO:0000313" key="2">
    <source>
        <dbReference type="EMBL" id="KAJ6027444.1"/>
    </source>
</evidence>
<evidence type="ECO:0000256" key="1">
    <source>
        <dbReference type="SAM" id="MobiDB-lite"/>
    </source>
</evidence>
<protein>
    <submittedName>
        <fullName evidence="2">Uncharacterized protein</fullName>
    </submittedName>
</protein>
<dbReference type="EMBL" id="JAQJZL010000015">
    <property type="protein sequence ID" value="KAJ6027444.1"/>
    <property type="molecule type" value="Genomic_DNA"/>
</dbReference>
<dbReference type="Proteomes" id="UP001219568">
    <property type="component" value="Unassembled WGS sequence"/>
</dbReference>
<feature type="compositionally biased region" description="Polar residues" evidence="1">
    <location>
        <begin position="1"/>
        <end position="15"/>
    </location>
</feature>
<comment type="caution">
    <text evidence="2">The sequence shown here is derived from an EMBL/GenBank/DDBJ whole genome shotgun (WGS) entry which is preliminary data.</text>
</comment>